<dbReference type="Proteomes" id="UP000199361">
    <property type="component" value="Unassembled WGS sequence"/>
</dbReference>
<dbReference type="PROSITE" id="PS00211">
    <property type="entry name" value="ABC_TRANSPORTER_1"/>
    <property type="match status" value="1"/>
</dbReference>
<proteinExistence type="predicted"/>
<evidence type="ECO:0000256" key="3">
    <source>
        <dbReference type="ARBA" id="ARBA00022840"/>
    </source>
</evidence>
<gene>
    <name evidence="5" type="ORF">SAMN05421811_10872</name>
</gene>
<organism evidence="5 6">
    <name type="scientific">Nonomuraea wenchangensis</name>
    <dbReference type="NCBI Taxonomy" id="568860"/>
    <lineage>
        <taxon>Bacteria</taxon>
        <taxon>Bacillati</taxon>
        <taxon>Actinomycetota</taxon>
        <taxon>Actinomycetes</taxon>
        <taxon>Streptosporangiales</taxon>
        <taxon>Streptosporangiaceae</taxon>
        <taxon>Nonomuraea</taxon>
    </lineage>
</organism>
<dbReference type="PROSITE" id="PS50893">
    <property type="entry name" value="ABC_TRANSPORTER_2"/>
    <property type="match status" value="1"/>
</dbReference>
<dbReference type="PANTHER" id="PTHR42788">
    <property type="entry name" value="TAURINE IMPORT ATP-BINDING PROTEIN-RELATED"/>
    <property type="match status" value="1"/>
</dbReference>
<dbReference type="InterPro" id="IPR003439">
    <property type="entry name" value="ABC_transporter-like_ATP-bd"/>
</dbReference>
<keyword evidence="3 5" id="KW-0067">ATP-binding</keyword>
<dbReference type="AlphaFoldDB" id="A0A1I0KJH7"/>
<dbReference type="InterPro" id="IPR050166">
    <property type="entry name" value="ABC_transporter_ATP-bind"/>
</dbReference>
<feature type="domain" description="ABC transporter" evidence="4">
    <location>
        <begin position="17"/>
        <end position="253"/>
    </location>
</feature>
<dbReference type="GO" id="GO:0016887">
    <property type="term" value="F:ATP hydrolysis activity"/>
    <property type="evidence" value="ECO:0007669"/>
    <property type="project" value="InterPro"/>
</dbReference>
<keyword evidence="2" id="KW-0547">Nucleotide-binding</keyword>
<dbReference type="Gene3D" id="3.40.50.300">
    <property type="entry name" value="P-loop containing nucleotide triphosphate hydrolases"/>
    <property type="match status" value="1"/>
</dbReference>
<evidence type="ECO:0000256" key="1">
    <source>
        <dbReference type="ARBA" id="ARBA00022448"/>
    </source>
</evidence>
<dbReference type="CDD" id="cd03293">
    <property type="entry name" value="ABC_NrtD_SsuB_transporters"/>
    <property type="match status" value="1"/>
</dbReference>
<dbReference type="STRING" id="568860.SAMN05421811_10872"/>
<evidence type="ECO:0000259" key="4">
    <source>
        <dbReference type="PROSITE" id="PS50893"/>
    </source>
</evidence>
<dbReference type="PANTHER" id="PTHR42788:SF13">
    <property type="entry name" value="ALIPHATIC SULFONATES IMPORT ATP-BINDING PROTEIN SSUB"/>
    <property type="match status" value="1"/>
</dbReference>
<dbReference type="OrthoDB" id="3514167at2"/>
<reference evidence="5 6" key="1">
    <citation type="submission" date="2016-10" db="EMBL/GenBank/DDBJ databases">
        <authorList>
            <person name="de Groot N.N."/>
        </authorList>
    </citation>
    <scope>NUCLEOTIDE SEQUENCE [LARGE SCALE GENOMIC DNA]</scope>
    <source>
        <strain evidence="5 6">CGMCC 4.5598</strain>
    </source>
</reference>
<keyword evidence="1" id="KW-0813">Transport</keyword>
<dbReference type="InterPro" id="IPR003593">
    <property type="entry name" value="AAA+_ATPase"/>
</dbReference>
<name>A0A1I0KJH7_9ACTN</name>
<dbReference type="GO" id="GO:0005524">
    <property type="term" value="F:ATP binding"/>
    <property type="evidence" value="ECO:0007669"/>
    <property type="project" value="UniProtKB-KW"/>
</dbReference>
<dbReference type="RefSeq" id="WP_091085551.1">
    <property type="nucleotide sequence ID" value="NZ_FOHX01000008.1"/>
</dbReference>
<dbReference type="Pfam" id="PF00005">
    <property type="entry name" value="ABC_tran"/>
    <property type="match status" value="1"/>
</dbReference>
<dbReference type="InterPro" id="IPR027417">
    <property type="entry name" value="P-loop_NTPase"/>
</dbReference>
<evidence type="ECO:0000313" key="6">
    <source>
        <dbReference type="Proteomes" id="UP000199361"/>
    </source>
</evidence>
<keyword evidence="6" id="KW-1185">Reference proteome</keyword>
<dbReference type="SMART" id="SM00382">
    <property type="entry name" value="AAA"/>
    <property type="match status" value="1"/>
</dbReference>
<dbReference type="EMBL" id="FOHX01000008">
    <property type="protein sequence ID" value="SEU24317.1"/>
    <property type="molecule type" value="Genomic_DNA"/>
</dbReference>
<dbReference type="InterPro" id="IPR017871">
    <property type="entry name" value="ABC_transporter-like_CS"/>
</dbReference>
<protein>
    <submittedName>
        <fullName evidence="5">Taurine transport system ATP-binding protein</fullName>
    </submittedName>
</protein>
<evidence type="ECO:0000313" key="5">
    <source>
        <dbReference type="EMBL" id="SEU24317.1"/>
    </source>
</evidence>
<accession>A0A1I0KJH7</accession>
<sequence>MRSADELTGGSRTAAGVRLDGVSLTYRPRSRWSRAAPVEALRGITGGFGAGEFVAVVGPSGCGKSTLLRLVAGFAAPTAGRIEVGGAPVTGPGPDRGVVFQQPRLFPWLNVRRNVEFGLRTAGVPGPERRARAAGLLELVGLGDVAERRPYELSGGMQQRAAIARALAPGPAILLMDEPFAALDALTRERLQEELRRLWQATGTTVLFVTHSVDEAVYLGTRLIVMSRRPGRVLLDQRSALPHAPDPHTHPDFPAVRESVALAVRRAAADDDTDDVKEAR</sequence>
<dbReference type="SUPFAM" id="SSF52540">
    <property type="entry name" value="P-loop containing nucleoside triphosphate hydrolases"/>
    <property type="match status" value="1"/>
</dbReference>
<evidence type="ECO:0000256" key="2">
    <source>
        <dbReference type="ARBA" id="ARBA00022741"/>
    </source>
</evidence>